<sequence length="187" mass="20419">MIEKIDGTNGSWKEGGFTTSSYSSSGYWSWCAPSDLSNPSTPSPPLSTDSCKPFRIPSQTDDGIDEADASDLLFNEPIPRKRKATAPVNIPGSASFTPSSSGFSISWQSPPVTFTGIPASPTHIRTHGFGEHRPQAHAMLSSPPRAAVGLRKSRGEGKKCRKVYGIEHRDMWCTACRWKKACQRFID</sequence>
<dbReference type="GO" id="GO:0000978">
    <property type="term" value="F:RNA polymerase II cis-regulatory region sequence-specific DNA binding"/>
    <property type="evidence" value="ECO:0007669"/>
    <property type="project" value="TreeGrafter"/>
</dbReference>
<reference evidence="10 11" key="1">
    <citation type="submission" date="2019-01" db="EMBL/GenBank/DDBJ databases">
        <title>Draft Genome and Complete Hox-Cluster Characterization of the Sterlet Sturgeon (Acipenser ruthenus).</title>
        <authorList>
            <person name="Wei Q."/>
        </authorList>
    </citation>
    <scope>NUCLEOTIDE SEQUENCE [LARGE SCALE GENOMIC DNA]</scope>
    <source>
        <strain evidence="10">WHYD16114868_AA</strain>
        <tissue evidence="10">Blood</tissue>
    </source>
</reference>
<evidence type="ECO:0000256" key="4">
    <source>
        <dbReference type="ARBA" id="ARBA00022833"/>
    </source>
</evidence>
<evidence type="ECO:0000313" key="11">
    <source>
        <dbReference type="Proteomes" id="UP000289886"/>
    </source>
</evidence>
<accession>A0A444V7C3</accession>
<dbReference type="PANTHER" id="PTHR13006">
    <property type="entry name" value="PAPILLOMAVIRUS REGULATORY FACTOR PRF-1"/>
    <property type="match status" value="1"/>
</dbReference>
<evidence type="ECO:0000256" key="8">
    <source>
        <dbReference type="ARBA" id="ARBA00023242"/>
    </source>
</evidence>
<proteinExistence type="predicted"/>
<gene>
    <name evidence="10" type="ORF">EOD39_15813</name>
</gene>
<comment type="subcellular location">
    <subcellularLocation>
        <location evidence="1">Nucleus</location>
    </subcellularLocation>
</comment>
<evidence type="ECO:0000256" key="1">
    <source>
        <dbReference type="ARBA" id="ARBA00004123"/>
    </source>
</evidence>
<dbReference type="Proteomes" id="UP000289886">
    <property type="component" value="Unassembled WGS sequence"/>
</dbReference>
<keyword evidence="6" id="KW-0238">DNA-binding</keyword>
<keyword evidence="7" id="KW-0804">Transcription</keyword>
<evidence type="ECO:0000256" key="2">
    <source>
        <dbReference type="ARBA" id="ARBA00022723"/>
    </source>
</evidence>
<evidence type="ECO:0000256" key="7">
    <source>
        <dbReference type="ARBA" id="ARBA00023163"/>
    </source>
</evidence>
<dbReference type="EMBL" id="SCEB01001693">
    <property type="protein sequence ID" value="RXM96333.1"/>
    <property type="molecule type" value="Genomic_DNA"/>
</dbReference>
<dbReference type="GO" id="GO:0006357">
    <property type="term" value="P:regulation of transcription by RNA polymerase II"/>
    <property type="evidence" value="ECO:0007669"/>
    <property type="project" value="TreeGrafter"/>
</dbReference>
<protein>
    <submittedName>
        <fullName evidence="10">Zinc finger protein 704</fullName>
    </submittedName>
</protein>
<organism evidence="10 11">
    <name type="scientific">Acipenser ruthenus</name>
    <name type="common">Sterlet sturgeon</name>
    <dbReference type="NCBI Taxonomy" id="7906"/>
    <lineage>
        <taxon>Eukaryota</taxon>
        <taxon>Metazoa</taxon>
        <taxon>Chordata</taxon>
        <taxon>Craniata</taxon>
        <taxon>Vertebrata</taxon>
        <taxon>Euteleostomi</taxon>
        <taxon>Actinopterygii</taxon>
        <taxon>Chondrostei</taxon>
        <taxon>Acipenseriformes</taxon>
        <taxon>Acipenseridae</taxon>
        <taxon>Acipenser</taxon>
    </lineage>
</organism>
<dbReference type="PANTHER" id="PTHR13006:SF7">
    <property type="entry name" value="ZINC FINGER PROTEIN 704"/>
    <property type="match status" value="1"/>
</dbReference>
<keyword evidence="5" id="KW-0805">Transcription regulation</keyword>
<evidence type="ECO:0000256" key="5">
    <source>
        <dbReference type="ARBA" id="ARBA00023015"/>
    </source>
</evidence>
<evidence type="ECO:0000313" key="10">
    <source>
        <dbReference type="EMBL" id="RXM96333.1"/>
    </source>
</evidence>
<keyword evidence="8" id="KW-0539">Nucleus</keyword>
<dbReference type="GO" id="GO:0003700">
    <property type="term" value="F:DNA-binding transcription factor activity"/>
    <property type="evidence" value="ECO:0007669"/>
    <property type="project" value="TreeGrafter"/>
</dbReference>
<keyword evidence="11" id="KW-1185">Reference proteome</keyword>
<dbReference type="AlphaFoldDB" id="A0A444V7C3"/>
<name>A0A444V7C3_ACIRT</name>
<evidence type="ECO:0000256" key="6">
    <source>
        <dbReference type="ARBA" id="ARBA00023125"/>
    </source>
</evidence>
<keyword evidence="4" id="KW-0862">Zinc</keyword>
<feature type="compositionally biased region" description="Low complexity" evidence="9">
    <location>
        <begin position="34"/>
        <end position="50"/>
    </location>
</feature>
<evidence type="ECO:0000256" key="3">
    <source>
        <dbReference type="ARBA" id="ARBA00022771"/>
    </source>
</evidence>
<keyword evidence="3" id="KW-0863">Zinc-finger</keyword>
<comment type="caution">
    <text evidence="10">The sequence shown here is derived from an EMBL/GenBank/DDBJ whole genome shotgun (WGS) entry which is preliminary data.</text>
</comment>
<dbReference type="InterPro" id="IPR052253">
    <property type="entry name" value="CR1/CR2-DNA-binding_regulator"/>
</dbReference>
<dbReference type="SMART" id="SM01366">
    <property type="entry name" value="c-clamp"/>
    <property type="match status" value="1"/>
</dbReference>
<dbReference type="GO" id="GO:0005634">
    <property type="term" value="C:nucleus"/>
    <property type="evidence" value="ECO:0007669"/>
    <property type="project" value="UniProtKB-SubCell"/>
</dbReference>
<evidence type="ECO:0000256" key="9">
    <source>
        <dbReference type="SAM" id="MobiDB-lite"/>
    </source>
</evidence>
<keyword evidence="2" id="KW-0479">Metal-binding</keyword>
<dbReference type="GO" id="GO:0008270">
    <property type="term" value="F:zinc ion binding"/>
    <property type="evidence" value="ECO:0007669"/>
    <property type="project" value="UniProtKB-KW"/>
</dbReference>
<feature type="region of interest" description="Disordered" evidence="9">
    <location>
        <begin position="34"/>
        <end position="53"/>
    </location>
</feature>